<dbReference type="STRING" id="1121387.GCA_000429885_01459"/>
<organism evidence="1 2">
    <name type="scientific">Dermatophilus congolensis</name>
    <dbReference type="NCBI Taxonomy" id="1863"/>
    <lineage>
        <taxon>Bacteria</taxon>
        <taxon>Bacillati</taxon>
        <taxon>Actinomycetota</taxon>
        <taxon>Actinomycetes</taxon>
        <taxon>Micrococcales</taxon>
        <taxon>Dermatophilaceae</taxon>
        <taxon>Dermatophilus</taxon>
    </lineage>
</organism>
<dbReference type="RefSeq" id="WP_028327356.1">
    <property type="nucleotide sequence ID" value="NZ_LT906453.1"/>
</dbReference>
<dbReference type="AlphaFoldDB" id="A0A239V6T8"/>
<dbReference type="Proteomes" id="UP000242637">
    <property type="component" value="Chromosome 1"/>
</dbReference>
<evidence type="ECO:0000313" key="2">
    <source>
        <dbReference type="Proteomes" id="UP000242637"/>
    </source>
</evidence>
<evidence type="ECO:0008006" key="3">
    <source>
        <dbReference type="Google" id="ProtNLM"/>
    </source>
</evidence>
<gene>
    <name evidence="1" type="ORF">SAMEA4475696_00255</name>
</gene>
<proteinExistence type="predicted"/>
<sequence>MNTPNLTLVELTPTTPNADAALALIDAVAERAATVGAEIIESEVTRTGSRIFIVVQAPDPDAFATAFTQQPFPNTSEVSAPTPVRLVGADLEDLKAQRPSAGYLVEWDLPEELDMDTYLANKKRKTPLYANVPETTFLRTYVREDMAKCLCFYNAPDESAVKRAREAVSTPIDRLFALSTGTSPS</sequence>
<accession>A0A239V6T8</accession>
<dbReference type="OrthoDB" id="5119254at2"/>
<dbReference type="Pfam" id="PF14026">
    <property type="entry name" value="SCO4226-like"/>
    <property type="match status" value="1"/>
</dbReference>
<name>A0A239V6T8_9MICO</name>
<dbReference type="InterPro" id="IPR025336">
    <property type="entry name" value="SCO4226-like"/>
</dbReference>
<protein>
    <recommendedName>
        <fullName evidence="3">DUF4242 domain-containing protein</fullName>
    </recommendedName>
</protein>
<dbReference type="KEGG" id="dco:SAMEA4475696_0255"/>
<dbReference type="EMBL" id="LT906453">
    <property type="protein sequence ID" value="SNV17629.1"/>
    <property type="molecule type" value="Genomic_DNA"/>
</dbReference>
<evidence type="ECO:0000313" key="1">
    <source>
        <dbReference type="EMBL" id="SNV17629.1"/>
    </source>
</evidence>
<dbReference type="GeneID" id="63458557"/>
<keyword evidence="2" id="KW-1185">Reference proteome</keyword>
<reference evidence="1 2" key="1">
    <citation type="submission" date="2017-06" db="EMBL/GenBank/DDBJ databases">
        <authorList>
            <consortium name="Pathogen Informatics"/>
        </authorList>
    </citation>
    <scope>NUCLEOTIDE SEQUENCE [LARGE SCALE GENOMIC DNA]</scope>
    <source>
        <strain evidence="1 2">NCTC13039</strain>
    </source>
</reference>